<gene>
    <name evidence="2" type="ORF">RhiirA4_52588</name>
</gene>
<sequence length="96" mass="11362">MKSQRILRSEGEAFFTVIIGHWIWLITDFHYGNVTENDKNDSIRRSWTPFLSVMYTLNYAYILNVGDLLQIHIINLVMCQTYLFLENHGDTKFDTN</sequence>
<dbReference type="EMBL" id="LLXI01001533">
    <property type="protein sequence ID" value="PKY54106.1"/>
    <property type="molecule type" value="Genomic_DNA"/>
</dbReference>
<dbReference type="Proteomes" id="UP000234323">
    <property type="component" value="Unassembled WGS sequence"/>
</dbReference>
<protein>
    <submittedName>
        <fullName evidence="2">Uncharacterized protein</fullName>
    </submittedName>
</protein>
<keyword evidence="1" id="KW-1133">Transmembrane helix</keyword>
<accession>A0A2I1H5F8</accession>
<feature type="transmembrane region" description="Helical" evidence="1">
    <location>
        <begin position="12"/>
        <end position="31"/>
    </location>
</feature>
<evidence type="ECO:0000313" key="2">
    <source>
        <dbReference type="EMBL" id="PKY54106.1"/>
    </source>
</evidence>
<name>A0A2I1H5F8_9GLOM</name>
<keyword evidence="1" id="KW-0812">Transmembrane</keyword>
<organism evidence="2 3">
    <name type="scientific">Rhizophagus irregularis</name>
    <dbReference type="NCBI Taxonomy" id="588596"/>
    <lineage>
        <taxon>Eukaryota</taxon>
        <taxon>Fungi</taxon>
        <taxon>Fungi incertae sedis</taxon>
        <taxon>Mucoromycota</taxon>
        <taxon>Glomeromycotina</taxon>
        <taxon>Glomeromycetes</taxon>
        <taxon>Glomerales</taxon>
        <taxon>Glomeraceae</taxon>
        <taxon>Rhizophagus</taxon>
    </lineage>
</organism>
<evidence type="ECO:0000256" key="1">
    <source>
        <dbReference type="SAM" id="Phobius"/>
    </source>
</evidence>
<proteinExistence type="predicted"/>
<reference evidence="2 3" key="1">
    <citation type="submission" date="2015-10" db="EMBL/GenBank/DDBJ databases">
        <title>Genome analyses suggest a sexual origin of heterokaryosis in a supposedly ancient asexual fungus.</title>
        <authorList>
            <person name="Ropars J."/>
            <person name="Sedzielewska K."/>
            <person name="Noel J."/>
            <person name="Charron P."/>
            <person name="Farinelli L."/>
            <person name="Marton T."/>
            <person name="Kruger M."/>
            <person name="Pelin A."/>
            <person name="Brachmann A."/>
            <person name="Corradi N."/>
        </authorList>
    </citation>
    <scope>NUCLEOTIDE SEQUENCE [LARGE SCALE GENOMIC DNA]</scope>
    <source>
        <strain evidence="2 3">A4</strain>
    </source>
</reference>
<dbReference type="AlphaFoldDB" id="A0A2I1H5F8"/>
<keyword evidence="3" id="KW-1185">Reference proteome</keyword>
<evidence type="ECO:0000313" key="3">
    <source>
        <dbReference type="Proteomes" id="UP000234323"/>
    </source>
</evidence>
<keyword evidence="1" id="KW-0472">Membrane</keyword>
<comment type="caution">
    <text evidence="2">The sequence shown here is derived from an EMBL/GenBank/DDBJ whole genome shotgun (WGS) entry which is preliminary data.</text>
</comment>